<evidence type="ECO:0000256" key="10">
    <source>
        <dbReference type="SAM" id="Phobius"/>
    </source>
</evidence>
<evidence type="ECO:0000256" key="6">
    <source>
        <dbReference type="ARBA" id="ARBA00022989"/>
    </source>
</evidence>
<dbReference type="NCBIfam" id="TIGR00797">
    <property type="entry name" value="matE"/>
    <property type="match status" value="1"/>
</dbReference>
<feature type="transmembrane region" description="Helical" evidence="10">
    <location>
        <begin position="295"/>
        <end position="317"/>
    </location>
</feature>
<evidence type="ECO:0000313" key="11">
    <source>
        <dbReference type="EMBL" id="QJW95335.1"/>
    </source>
</evidence>
<keyword evidence="6 10" id="KW-1133">Transmembrane helix</keyword>
<dbReference type="KEGG" id="ftj:FTUN_2882"/>
<dbReference type="GO" id="GO:0005886">
    <property type="term" value="C:plasma membrane"/>
    <property type="evidence" value="ECO:0007669"/>
    <property type="project" value="UniProtKB-SubCell"/>
</dbReference>
<proteinExistence type="predicted"/>
<name>A0A6M5YMZ8_9BACT</name>
<evidence type="ECO:0000256" key="1">
    <source>
        <dbReference type="ARBA" id="ARBA00004651"/>
    </source>
</evidence>
<dbReference type="InterPro" id="IPR002528">
    <property type="entry name" value="MATE_fam"/>
</dbReference>
<evidence type="ECO:0000256" key="8">
    <source>
        <dbReference type="ARBA" id="ARBA00023136"/>
    </source>
</evidence>
<feature type="transmembrane region" description="Helical" evidence="10">
    <location>
        <begin position="103"/>
        <end position="125"/>
    </location>
</feature>
<protein>
    <recommendedName>
        <fullName evidence="9">Multidrug-efflux transporter</fullName>
    </recommendedName>
</protein>
<dbReference type="GO" id="GO:0006811">
    <property type="term" value="P:monoatomic ion transport"/>
    <property type="evidence" value="ECO:0007669"/>
    <property type="project" value="UniProtKB-KW"/>
</dbReference>
<dbReference type="AlphaFoldDB" id="A0A6M5YMZ8"/>
<dbReference type="GO" id="GO:0015297">
    <property type="term" value="F:antiporter activity"/>
    <property type="evidence" value="ECO:0007669"/>
    <property type="project" value="UniProtKB-KW"/>
</dbReference>
<reference evidence="12" key="1">
    <citation type="submission" date="2020-05" db="EMBL/GenBank/DDBJ databases">
        <title>Frigoriglobus tundricola gen. nov., sp. nov., a psychrotolerant cellulolytic planctomycete of the family Gemmataceae with two divergent copies of 16S rRNA gene.</title>
        <authorList>
            <person name="Kulichevskaya I.S."/>
            <person name="Ivanova A.A."/>
            <person name="Naumoff D.G."/>
            <person name="Beletsky A.V."/>
            <person name="Rijpstra W.I.C."/>
            <person name="Sinninghe Damste J.S."/>
            <person name="Mardanov A.V."/>
            <person name="Ravin N.V."/>
            <person name="Dedysh S.N."/>
        </authorList>
    </citation>
    <scope>NUCLEOTIDE SEQUENCE [LARGE SCALE GENOMIC DNA]</scope>
    <source>
        <strain evidence="12">PL17</strain>
    </source>
</reference>
<evidence type="ECO:0000256" key="5">
    <source>
        <dbReference type="ARBA" id="ARBA00022692"/>
    </source>
</evidence>
<feature type="transmembrane region" description="Helical" evidence="10">
    <location>
        <begin position="204"/>
        <end position="230"/>
    </location>
</feature>
<feature type="transmembrane region" description="Helical" evidence="10">
    <location>
        <begin position="443"/>
        <end position="462"/>
    </location>
</feature>
<dbReference type="CDD" id="cd13137">
    <property type="entry name" value="MATE_NorM_like"/>
    <property type="match status" value="1"/>
</dbReference>
<keyword evidence="7" id="KW-0406">Ion transport</keyword>
<dbReference type="RefSeq" id="WP_171471138.1">
    <property type="nucleotide sequence ID" value="NZ_CP053452.2"/>
</dbReference>
<gene>
    <name evidence="11" type="ORF">FTUN_2882</name>
</gene>
<dbReference type="PIRSF" id="PIRSF006603">
    <property type="entry name" value="DinF"/>
    <property type="match status" value="1"/>
</dbReference>
<keyword evidence="3" id="KW-0050">Antiport</keyword>
<feature type="transmembrane region" description="Helical" evidence="10">
    <location>
        <begin position="251"/>
        <end position="275"/>
    </location>
</feature>
<keyword evidence="12" id="KW-1185">Reference proteome</keyword>
<keyword evidence="5 10" id="KW-0812">Transmembrane</keyword>
<feature type="transmembrane region" description="Helical" evidence="10">
    <location>
        <begin position="178"/>
        <end position="198"/>
    </location>
</feature>
<evidence type="ECO:0000256" key="7">
    <source>
        <dbReference type="ARBA" id="ARBA00023065"/>
    </source>
</evidence>
<feature type="transmembrane region" description="Helical" evidence="10">
    <location>
        <begin position="370"/>
        <end position="390"/>
    </location>
</feature>
<dbReference type="EMBL" id="CP053452">
    <property type="protein sequence ID" value="QJW95335.1"/>
    <property type="molecule type" value="Genomic_DNA"/>
</dbReference>
<dbReference type="InterPro" id="IPR048279">
    <property type="entry name" value="MdtK-like"/>
</dbReference>
<evidence type="ECO:0000256" key="3">
    <source>
        <dbReference type="ARBA" id="ARBA00022449"/>
    </source>
</evidence>
<feature type="transmembrane region" description="Helical" evidence="10">
    <location>
        <begin position="67"/>
        <end position="91"/>
    </location>
</feature>
<feature type="transmembrane region" description="Helical" evidence="10">
    <location>
        <begin position="329"/>
        <end position="350"/>
    </location>
</feature>
<evidence type="ECO:0000256" key="4">
    <source>
        <dbReference type="ARBA" id="ARBA00022475"/>
    </source>
</evidence>
<dbReference type="GO" id="GO:0042910">
    <property type="term" value="F:xenobiotic transmembrane transporter activity"/>
    <property type="evidence" value="ECO:0007669"/>
    <property type="project" value="InterPro"/>
</dbReference>
<feature type="transmembrane region" description="Helical" evidence="10">
    <location>
        <begin position="402"/>
        <end position="423"/>
    </location>
</feature>
<keyword evidence="8 10" id="KW-0472">Membrane</keyword>
<evidence type="ECO:0000256" key="9">
    <source>
        <dbReference type="ARBA" id="ARBA00031636"/>
    </source>
</evidence>
<evidence type="ECO:0000313" key="12">
    <source>
        <dbReference type="Proteomes" id="UP000503447"/>
    </source>
</evidence>
<dbReference type="PANTHER" id="PTHR43298:SF2">
    <property type="entry name" value="FMN_FAD EXPORTER YEEO-RELATED"/>
    <property type="match status" value="1"/>
</dbReference>
<sequence length="474" mass="49489">MNAPAVPPDRLSKPLWRQVLALALPALAQQYLHLVVQLSDQYLAGRFELPDPQQRTGYLSALNTAGYLYWFVSSYTVLVSVGSTALVARFVGAGNWPLAKHATGQAVVLAAVFGVLGAAAALVGLPDLIDALQLHGAAARVCVEFLTPLAALLVFQITESACAACLAGAGDTRTGLKVLGLVAVLNVPLAWGLCFGIGPWAGLGFVGIALGTGLSHVIGCVTLLVILARGRSGLKLHLANLVPDFPLIRRLLWVSVPAAVDSLSAAFCQLWFLSIVNRLGDTAAAAHGIALRWEALGFLSGAAFGTAAMTLVGQNLGAREPARAARCGWAAFAIGGAVMSGMGLLFLLFARPMFRVFCPDPHLSGIVETGAPALRLIACAMPALASQIVFTAALRGAGDARVPVLFSWCGFLGVRIPLAYLLTAPRVDLGALGVVPGADMGLFGAWIAMCTDLWVRGAFFAVRFASGKWKTVEV</sequence>
<accession>A0A6M5YMZ8</accession>
<keyword evidence="2" id="KW-0813">Transport</keyword>
<dbReference type="InterPro" id="IPR050222">
    <property type="entry name" value="MATE_MdtK"/>
</dbReference>
<dbReference type="Pfam" id="PF01554">
    <property type="entry name" value="MatE"/>
    <property type="match status" value="2"/>
</dbReference>
<evidence type="ECO:0000256" key="2">
    <source>
        <dbReference type="ARBA" id="ARBA00022448"/>
    </source>
</evidence>
<keyword evidence="4" id="KW-1003">Cell membrane</keyword>
<dbReference type="PANTHER" id="PTHR43298">
    <property type="entry name" value="MULTIDRUG RESISTANCE PROTEIN NORM-RELATED"/>
    <property type="match status" value="1"/>
</dbReference>
<organism evidence="11 12">
    <name type="scientific">Frigoriglobus tundricola</name>
    <dbReference type="NCBI Taxonomy" id="2774151"/>
    <lineage>
        <taxon>Bacteria</taxon>
        <taxon>Pseudomonadati</taxon>
        <taxon>Planctomycetota</taxon>
        <taxon>Planctomycetia</taxon>
        <taxon>Gemmatales</taxon>
        <taxon>Gemmataceae</taxon>
        <taxon>Frigoriglobus</taxon>
    </lineage>
</organism>
<dbReference type="Proteomes" id="UP000503447">
    <property type="component" value="Chromosome"/>
</dbReference>
<comment type="subcellular location">
    <subcellularLocation>
        <location evidence="1">Cell membrane</location>
        <topology evidence="1">Multi-pass membrane protein</topology>
    </subcellularLocation>
</comment>